<name>A0A8H3FF13_9LECA</name>
<dbReference type="Proteomes" id="UP000664534">
    <property type="component" value="Unassembled WGS sequence"/>
</dbReference>
<evidence type="ECO:0000313" key="3">
    <source>
        <dbReference type="Proteomes" id="UP000664534"/>
    </source>
</evidence>
<dbReference type="OrthoDB" id="10668253at2759"/>
<dbReference type="AlphaFoldDB" id="A0A8H3FF13"/>
<proteinExistence type="predicted"/>
<gene>
    <name evidence="2" type="ORF">IMSHALPRED_004688</name>
</gene>
<evidence type="ECO:0000256" key="1">
    <source>
        <dbReference type="SAM" id="MobiDB-lite"/>
    </source>
</evidence>
<comment type="caution">
    <text evidence="2">The sequence shown here is derived from an EMBL/GenBank/DDBJ whole genome shotgun (WGS) entry which is preliminary data.</text>
</comment>
<sequence length="294" mass="33588">MPINAATRTVHFMHADKPVSGRFGDTKKPSVLEIRMNIATILQSLYATMSVVIDIVCFWRHPSRGGRRRNTVSQYVEPLSKNIRIPSLNETCLAASRRRSTLTPSKTSRINRENGSRRSDVARRLPWKKSETHQAFCTTLLHAFDSRNSGYVPNAFVAQEPPRHNQVIAIVKGPEGQTYEFSSFANIEEESKNFWEVLSAKVKEMEPIFGQWEFGTVTEMDLELLKLGSFVLPQLLGQRDRLRSGREDKKITAQWLAAEKRWHEKHPESPPLANPIHDWSDATCAMMLPTYIDK</sequence>
<reference evidence="2" key="1">
    <citation type="submission" date="2021-03" db="EMBL/GenBank/DDBJ databases">
        <authorList>
            <person name="Tagirdzhanova G."/>
        </authorList>
    </citation>
    <scope>NUCLEOTIDE SEQUENCE</scope>
</reference>
<accession>A0A8H3FF13</accession>
<keyword evidence="3" id="KW-1185">Reference proteome</keyword>
<feature type="compositionally biased region" description="Basic and acidic residues" evidence="1">
    <location>
        <begin position="110"/>
        <end position="119"/>
    </location>
</feature>
<evidence type="ECO:0000313" key="2">
    <source>
        <dbReference type="EMBL" id="CAF9919656.1"/>
    </source>
</evidence>
<dbReference type="EMBL" id="CAJPDT010000023">
    <property type="protein sequence ID" value="CAF9919656.1"/>
    <property type="molecule type" value="Genomic_DNA"/>
</dbReference>
<feature type="region of interest" description="Disordered" evidence="1">
    <location>
        <begin position="97"/>
        <end position="119"/>
    </location>
</feature>
<protein>
    <submittedName>
        <fullName evidence="2">Uncharacterized protein</fullName>
    </submittedName>
</protein>
<organism evidence="2 3">
    <name type="scientific">Imshaugia aleurites</name>
    <dbReference type="NCBI Taxonomy" id="172621"/>
    <lineage>
        <taxon>Eukaryota</taxon>
        <taxon>Fungi</taxon>
        <taxon>Dikarya</taxon>
        <taxon>Ascomycota</taxon>
        <taxon>Pezizomycotina</taxon>
        <taxon>Lecanoromycetes</taxon>
        <taxon>OSLEUM clade</taxon>
        <taxon>Lecanoromycetidae</taxon>
        <taxon>Lecanorales</taxon>
        <taxon>Lecanorineae</taxon>
        <taxon>Parmeliaceae</taxon>
        <taxon>Imshaugia</taxon>
    </lineage>
</organism>